<comment type="caution">
    <text evidence="2">The sequence shown here is derived from an EMBL/GenBank/DDBJ whole genome shotgun (WGS) entry which is preliminary data.</text>
</comment>
<accession>A0A2K3M1V1</accession>
<reference evidence="2 3" key="2">
    <citation type="journal article" date="2017" name="Front. Plant Sci.">
        <title>Gene Classification and Mining of Molecular Markers Useful in Red Clover (Trifolium pratense) Breeding.</title>
        <authorList>
            <person name="Istvanek J."/>
            <person name="Dluhosova J."/>
            <person name="Dluhos P."/>
            <person name="Patkova L."/>
            <person name="Nedelnik J."/>
            <person name="Repkova J."/>
        </authorList>
    </citation>
    <scope>NUCLEOTIDE SEQUENCE [LARGE SCALE GENOMIC DNA]</scope>
    <source>
        <strain evidence="3">cv. Tatra</strain>
        <tissue evidence="2">Young leaves</tissue>
    </source>
</reference>
<evidence type="ECO:0000313" key="2">
    <source>
        <dbReference type="EMBL" id="PNX84765.1"/>
    </source>
</evidence>
<sequence>MSEQPSSPQWRHPSLFGPLLCVALVAASGEKLKLSPLRAEKQFKQHMIIYVENNDISKEQTAYTLMTLWKIVAGYMKPMYKD</sequence>
<evidence type="ECO:0000256" key="1">
    <source>
        <dbReference type="SAM" id="SignalP"/>
    </source>
</evidence>
<dbReference type="EMBL" id="ASHM01047163">
    <property type="protein sequence ID" value="PNX84765.1"/>
    <property type="molecule type" value="Genomic_DNA"/>
</dbReference>
<reference evidence="2 3" key="1">
    <citation type="journal article" date="2014" name="Am. J. Bot.">
        <title>Genome assembly and annotation for red clover (Trifolium pratense; Fabaceae).</title>
        <authorList>
            <person name="Istvanek J."/>
            <person name="Jaros M."/>
            <person name="Krenek A."/>
            <person name="Repkova J."/>
        </authorList>
    </citation>
    <scope>NUCLEOTIDE SEQUENCE [LARGE SCALE GENOMIC DNA]</scope>
    <source>
        <strain evidence="3">cv. Tatra</strain>
        <tissue evidence="2">Young leaves</tissue>
    </source>
</reference>
<feature type="signal peptide" evidence="1">
    <location>
        <begin position="1"/>
        <end position="29"/>
    </location>
</feature>
<proteinExistence type="predicted"/>
<dbReference type="AlphaFoldDB" id="A0A2K3M1V1"/>
<name>A0A2K3M1V1_TRIPR</name>
<protein>
    <submittedName>
        <fullName evidence="2">Uncharacterized protein</fullName>
    </submittedName>
</protein>
<organism evidence="2 3">
    <name type="scientific">Trifolium pratense</name>
    <name type="common">Red clover</name>
    <dbReference type="NCBI Taxonomy" id="57577"/>
    <lineage>
        <taxon>Eukaryota</taxon>
        <taxon>Viridiplantae</taxon>
        <taxon>Streptophyta</taxon>
        <taxon>Embryophyta</taxon>
        <taxon>Tracheophyta</taxon>
        <taxon>Spermatophyta</taxon>
        <taxon>Magnoliopsida</taxon>
        <taxon>eudicotyledons</taxon>
        <taxon>Gunneridae</taxon>
        <taxon>Pentapetalae</taxon>
        <taxon>rosids</taxon>
        <taxon>fabids</taxon>
        <taxon>Fabales</taxon>
        <taxon>Fabaceae</taxon>
        <taxon>Papilionoideae</taxon>
        <taxon>50 kb inversion clade</taxon>
        <taxon>NPAAA clade</taxon>
        <taxon>Hologalegina</taxon>
        <taxon>IRL clade</taxon>
        <taxon>Trifolieae</taxon>
        <taxon>Trifolium</taxon>
    </lineage>
</organism>
<evidence type="ECO:0000313" key="3">
    <source>
        <dbReference type="Proteomes" id="UP000236291"/>
    </source>
</evidence>
<feature type="chain" id="PRO_5014416279" evidence="1">
    <location>
        <begin position="30"/>
        <end position="82"/>
    </location>
</feature>
<gene>
    <name evidence="2" type="ORF">L195_g040828</name>
</gene>
<dbReference type="Proteomes" id="UP000236291">
    <property type="component" value="Unassembled WGS sequence"/>
</dbReference>
<keyword evidence="1" id="KW-0732">Signal</keyword>